<sequence>MSVNEGTPEPHRPRNAPWLNSPDAPKKPDAAEKKEKLSKLSAHRRELIAEAKELRKFMQRDPASLARDEERNACRQRLNEIDAKRHVMRERRTAQDAEIAKLRKKRREMTERLNSLKAEVGCFQNVEEIDEAKEYLMRKMESSGVGLRGEKHNQMTLKKLDDAKAQFLKLYPLVEAIREVTEQETVLQQEYVAISEQVGIHNKEYDEEMQKKRALDKEAHNGSAERSNLYKKFTEVSTKIDEISLTIDALHADFQKSMTEYDAWYKQAREKYFAKQEEVREQRRREYEERINAHKIAEKKARAVKRQNPYVMEISTCAMLIQYLKQKKVMALQDAEERKKREAAAHFDPSQVAPAGCVVLNESKWADSKPLSKAAKKQQMLQQKQREKASAAAKAKADAAAQSSAENKDRVLHHSEEKIRLFQMIEVEPALSLATIDEKIHQIEEKKKKYEQEIKTGELLLSSSDDEEGEETERHEEVEAADNDDASAAAAAPEKAEAEAVT</sequence>
<gene>
    <name evidence="3" type="ORF">ABL78_1298</name>
</gene>
<dbReference type="AlphaFoldDB" id="A0A0N1PD36"/>
<dbReference type="PANTHER" id="PTHR31027">
    <property type="entry name" value="NUCLEAR SEGREGATION PROTEIN BFR1"/>
    <property type="match status" value="1"/>
</dbReference>
<feature type="region of interest" description="Disordered" evidence="2">
    <location>
        <begin position="370"/>
        <end position="411"/>
    </location>
</feature>
<dbReference type="Proteomes" id="UP000038009">
    <property type="component" value="Unassembled WGS sequence"/>
</dbReference>
<keyword evidence="1" id="KW-0175">Coiled coil</keyword>
<evidence type="ECO:0000313" key="4">
    <source>
        <dbReference type="Proteomes" id="UP000038009"/>
    </source>
</evidence>
<dbReference type="OMA" id="AHWKEDQ"/>
<dbReference type="GO" id="GO:0003729">
    <property type="term" value="F:mRNA binding"/>
    <property type="evidence" value="ECO:0007669"/>
    <property type="project" value="TreeGrafter"/>
</dbReference>
<proteinExistence type="predicted"/>
<evidence type="ECO:0000256" key="1">
    <source>
        <dbReference type="SAM" id="Coils"/>
    </source>
</evidence>
<comment type="caution">
    <text evidence="3">The sequence shown here is derived from an EMBL/GenBank/DDBJ whole genome shotgun (WGS) entry which is preliminary data.</text>
</comment>
<dbReference type="GO" id="GO:0008298">
    <property type="term" value="P:intracellular mRNA localization"/>
    <property type="evidence" value="ECO:0007669"/>
    <property type="project" value="TreeGrafter"/>
</dbReference>
<feature type="region of interest" description="Disordered" evidence="2">
    <location>
        <begin position="451"/>
        <end position="502"/>
    </location>
</feature>
<feature type="compositionally biased region" description="Basic and acidic residues" evidence="2">
    <location>
        <begin position="24"/>
        <end position="43"/>
    </location>
</feature>
<organism evidence="3 4">
    <name type="scientific">Leptomonas seymouri</name>
    <dbReference type="NCBI Taxonomy" id="5684"/>
    <lineage>
        <taxon>Eukaryota</taxon>
        <taxon>Discoba</taxon>
        <taxon>Euglenozoa</taxon>
        <taxon>Kinetoplastea</taxon>
        <taxon>Metakinetoplastina</taxon>
        <taxon>Trypanosomatida</taxon>
        <taxon>Trypanosomatidae</taxon>
        <taxon>Leishmaniinae</taxon>
        <taxon>Leptomonas</taxon>
    </lineage>
</organism>
<protein>
    <recommendedName>
        <fullName evidence="5">Nuclear segregation protein</fullName>
    </recommendedName>
</protein>
<feature type="region of interest" description="Disordered" evidence="2">
    <location>
        <begin position="1"/>
        <end position="43"/>
    </location>
</feature>
<dbReference type="PANTHER" id="PTHR31027:SF2">
    <property type="entry name" value="LEBERCILIN DOMAIN-CONTAINING PROTEIN"/>
    <property type="match status" value="1"/>
</dbReference>
<evidence type="ECO:0000313" key="3">
    <source>
        <dbReference type="EMBL" id="KPI89633.1"/>
    </source>
</evidence>
<accession>A0A0N1PD36</accession>
<dbReference type="VEuPathDB" id="TriTrypDB:Lsey_0020_0470"/>
<dbReference type="GO" id="GO:0005783">
    <property type="term" value="C:endoplasmic reticulum"/>
    <property type="evidence" value="ECO:0007669"/>
    <property type="project" value="TreeGrafter"/>
</dbReference>
<name>A0A0N1PD36_LEPSE</name>
<dbReference type="InterPro" id="IPR039604">
    <property type="entry name" value="Bfr1"/>
</dbReference>
<keyword evidence="4" id="KW-1185">Reference proteome</keyword>
<evidence type="ECO:0008006" key="5">
    <source>
        <dbReference type="Google" id="ProtNLM"/>
    </source>
</evidence>
<dbReference type="EMBL" id="LJSK01000020">
    <property type="protein sequence ID" value="KPI89633.1"/>
    <property type="molecule type" value="Genomic_DNA"/>
</dbReference>
<feature type="compositionally biased region" description="Low complexity" evidence="2">
    <location>
        <begin position="390"/>
        <end position="405"/>
    </location>
</feature>
<dbReference type="GO" id="GO:1990904">
    <property type="term" value="C:ribonucleoprotein complex"/>
    <property type="evidence" value="ECO:0007669"/>
    <property type="project" value="TreeGrafter"/>
</dbReference>
<reference evidence="3 4" key="1">
    <citation type="journal article" date="2015" name="PLoS Pathog.">
        <title>Leptomonas seymouri: Adaptations to the Dixenous Life Cycle Analyzed by Genome Sequencing, Transcriptome Profiling and Co-infection with Leishmania donovani.</title>
        <authorList>
            <person name="Kraeva N."/>
            <person name="Butenko A."/>
            <person name="Hlavacova J."/>
            <person name="Kostygov A."/>
            <person name="Myskova J."/>
            <person name="Grybchuk D."/>
            <person name="Lestinova T."/>
            <person name="Votypka J."/>
            <person name="Volf P."/>
            <person name="Opperdoes F."/>
            <person name="Flegontov P."/>
            <person name="Lukes J."/>
            <person name="Yurchenko V."/>
        </authorList>
    </citation>
    <scope>NUCLEOTIDE SEQUENCE [LARGE SCALE GENOMIC DNA]</scope>
    <source>
        <strain evidence="3 4">ATCC 30220</strain>
    </source>
</reference>
<dbReference type="OrthoDB" id="273233at2759"/>
<dbReference type="GO" id="GO:0042175">
    <property type="term" value="C:nuclear outer membrane-endoplasmic reticulum membrane network"/>
    <property type="evidence" value="ECO:0007669"/>
    <property type="project" value="TreeGrafter"/>
</dbReference>
<feature type="coiled-coil region" evidence="1">
    <location>
        <begin position="92"/>
        <end position="119"/>
    </location>
</feature>
<evidence type="ECO:0000256" key="2">
    <source>
        <dbReference type="SAM" id="MobiDB-lite"/>
    </source>
</evidence>